<evidence type="ECO:0000256" key="1">
    <source>
        <dbReference type="SAM" id="Phobius"/>
    </source>
</evidence>
<protein>
    <submittedName>
        <fullName evidence="2">Uncharacterized protein</fullName>
    </submittedName>
</protein>
<proteinExistence type="predicted"/>
<feature type="transmembrane region" description="Helical" evidence="1">
    <location>
        <begin position="30"/>
        <end position="46"/>
    </location>
</feature>
<reference evidence="3" key="1">
    <citation type="journal article" date="2015" name="MBio">
        <title>Genome-Resolved Metagenomic Analysis Reveals Roles for Candidate Phyla and Other Microbial Community Members in Biogeochemical Transformations in Oil Reservoirs.</title>
        <authorList>
            <person name="Hu P."/>
            <person name="Tom L."/>
            <person name="Singh A."/>
            <person name="Thomas B.C."/>
            <person name="Baker B.J."/>
            <person name="Piceno Y.M."/>
            <person name="Andersen G.L."/>
            <person name="Banfield J.F."/>
        </authorList>
    </citation>
    <scope>NUCLEOTIDE SEQUENCE [LARGE SCALE GENOMIC DNA]</scope>
</reference>
<dbReference type="EMBL" id="LGGS01000030">
    <property type="protein sequence ID" value="KUK83456.1"/>
    <property type="molecule type" value="Genomic_DNA"/>
</dbReference>
<dbReference type="Proteomes" id="UP000054705">
    <property type="component" value="Unassembled WGS sequence"/>
</dbReference>
<evidence type="ECO:0000313" key="3">
    <source>
        <dbReference type="Proteomes" id="UP000054705"/>
    </source>
</evidence>
<keyword evidence="1" id="KW-0812">Transmembrane</keyword>
<keyword evidence="1" id="KW-0472">Membrane</keyword>
<organism evidence="2 3">
    <name type="scientific">Pelotomaculum thermopropionicum</name>
    <dbReference type="NCBI Taxonomy" id="110500"/>
    <lineage>
        <taxon>Bacteria</taxon>
        <taxon>Bacillati</taxon>
        <taxon>Bacillota</taxon>
        <taxon>Clostridia</taxon>
        <taxon>Eubacteriales</taxon>
        <taxon>Desulfotomaculaceae</taxon>
        <taxon>Pelotomaculum</taxon>
    </lineage>
</organism>
<evidence type="ECO:0000313" key="2">
    <source>
        <dbReference type="EMBL" id="KUK83456.1"/>
    </source>
</evidence>
<sequence length="138" mass="14826">MRKIHAAAAGLINGILLYILVSLTSLQASFIILLAGWAFFTLLFYLKAETAGKIWARSCLTAAVLCLIIPLVSWFLPLFYGQQAVLTAKQETLSAGRTAGSMLGGGLVNVLTGNTGILIGLLLLITAYFSLKPARRKR</sequence>
<feature type="transmembrane region" description="Helical" evidence="1">
    <location>
        <begin position="58"/>
        <end position="80"/>
    </location>
</feature>
<feature type="transmembrane region" description="Helical" evidence="1">
    <location>
        <begin position="111"/>
        <end position="131"/>
    </location>
</feature>
<accession>A0A117M476</accession>
<keyword evidence="1" id="KW-1133">Transmembrane helix</keyword>
<name>A0A117M476_9FIRM</name>
<gene>
    <name evidence="2" type="ORF">XD97_0175</name>
</gene>
<comment type="caution">
    <text evidence="2">The sequence shown here is derived from an EMBL/GenBank/DDBJ whole genome shotgun (WGS) entry which is preliminary data.</text>
</comment>
<feature type="transmembrane region" description="Helical" evidence="1">
    <location>
        <begin position="7"/>
        <end position="24"/>
    </location>
</feature>
<dbReference type="AlphaFoldDB" id="A0A117M476"/>